<evidence type="ECO:0000313" key="3">
    <source>
        <dbReference type="EMBL" id="KAI9244351.1"/>
    </source>
</evidence>
<feature type="region of interest" description="Disordered" evidence="1">
    <location>
        <begin position="1"/>
        <end position="21"/>
    </location>
</feature>
<evidence type="ECO:0000259" key="2">
    <source>
        <dbReference type="PROSITE" id="PS50181"/>
    </source>
</evidence>
<dbReference type="Pfam" id="PF12937">
    <property type="entry name" value="F-box-like"/>
    <property type="match status" value="1"/>
</dbReference>
<feature type="compositionally biased region" description="Basic and acidic residues" evidence="1">
    <location>
        <begin position="50"/>
        <end position="74"/>
    </location>
</feature>
<evidence type="ECO:0000313" key="4">
    <source>
        <dbReference type="Proteomes" id="UP001209540"/>
    </source>
</evidence>
<protein>
    <recommendedName>
        <fullName evidence="2">F-box domain-containing protein</fullName>
    </recommendedName>
</protein>
<sequence>MCKFGNSGSTKVKMGEREGHNTNKLAQRVTLIIMLKRAYRNTISAFQSRSNDRSQRRETDPSNEYKESGQQEDDYKQPLELDKALYRYHKERHTPLATSTTLEQQQQSHQLFLPLLPYELLVQIFKKLELNDLFCCAVVSKSWCDFMANWPTFWQILSCELPHINKNNLNALLRREAKEFKLDGPISTISPLPAIV</sequence>
<dbReference type="AlphaFoldDB" id="A0AAD5P742"/>
<dbReference type="Proteomes" id="UP001209540">
    <property type="component" value="Unassembled WGS sequence"/>
</dbReference>
<organism evidence="3 4">
    <name type="scientific">Phascolomyces articulosus</name>
    <dbReference type="NCBI Taxonomy" id="60185"/>
    <lineage>
        <taxon>Eukaryota</taxon>
        <taxon>Fungi</taxon>
        <taxon>Fungi incertae sedis</taxon>
        <taxon>Mucoromycota</taxon>
        <taxon>Mucoromycotina</taxon>
        <taxon>Mucoromycetes</taxon>
        <taxon>Mucorales</taxon>
        <taxon>Lichtheimiaceae</taxon>
        <taxon>Phascolomyces</taxon>
    </lineage>
</organism>
<evidence type="ECO:0000256" key="1">
    <source>
        <dbReference type="SAM" id="MobiDB-lite"/>
    </source>
</evidence>
<dbReference type="InterPro" id="IPR001810">
    <property type="entry name" value="F-box_dom"/>
</dbReference>
<dbReference type="PROSITE" id="PS50181">
    <property type="entry name" value="FBOX"/>
    <property type="match status" value="1"/>
</dbReference>
<accession>A0AAD5P742</accession>
<reference evidence="3" key="2">
    <citation type="submission" date="2023-02" db="EMBL/GenBank/DDBJ databases">
        <authorList>
            <consortium name="DOE Joint Genome Institute"/>
            <person name="Mondo S.J."/>
            <person name="Chang Y."/>
            <person name="Wang Y."/>
            <person name="Ahrendt S."/>
            <person name="Andreopoulos W."/>
            <person name="Barry K."/>
            <person name="Beard J."/>
            <person name="Benny G.L."/>
            <person name="Blankenship S."/>
            <person name="Bonito G."/>
            <person name="Cuomo C."/>
            <person name="Desiro A."/>
            <person name="Gervers K.A."/>
            <person name="Hundley H."/>
            <person name="Kuo A."/>
            <person name="LaButti K."/>
            <person name="Lang B.F."/>
            <person name="Lipzen A."/>
            <person name="O'Donnell K."/>
            <person name="Pangilinan J."/>
            <person name="Reynolds N."/>
            <person name="Sandor L."/>
            <person name="Smith M.W."/>
            <person name="Tsang A."/>
            <person name="Grigoriev I.V."/>
            <person name="Stajich J.E."/>
            <person name="Spatafora J.W."/>
        </authorList>
    </citation>
    <scope>NUCLEOTIDE SEQUENCE</scope>
    <source>
        <strain evidence="3">RSA 2281</strain>
    </source>
</reference>
<feature type="region of interest" description="Disordered" evidence="1">
    <location>
        <begin position="46"/>
        <end position="74"/>
    </location>
</feature>
<feature type="domain" description="F-box" evidence="2">
    <location>
        <begin position="110"/>
        <end position="157"/>
    </location>
</feature>
<reference evidence="3" key="1">
    <citation type="journal article" date="2022" name="IScience">
        <title>Evolution of zygomycete secretomes and the origins of terrestrial fungal ecologies.</title>
        <authorList>
            <person name="Chang Y."/>
            <person name="Wang Y."/>
            <person name="Mondo S."/>
            <person name="Ahrendt S."/>
            <person name="Andreopoulos W."/>
            <person name="Barry K."/>
            <person name="Beard J."/>
            <person name="Benny G.L."/>
            <person name="Blankenship S."/>
            <person name="Bonito G."/>
            <person name="Cuomo C."/>
            <person name="Desiro A."/>
            <person name="Gervers K.A."/>
            <person name="Hundley H."/>
            <person name="Kuo A."/>
            <person name="LaButti K."/>
            <person name="Lang B.F."/>
            <person name="Lipzen A."/>
            <person name="O'Donnell K."/>
            <person name="Pangilinan J."/>
            <person name="Reynolds N."/>
            <person name="Sandor L."/>
            <person name="Smith M.E."/>
            <person name="Tsang A."/>
            <person name="Grigoriev I.V."/>
            <person name="Stajich J.E."/>
            <person name="Spatafora J.W."/>
        </authorList>
    </citation>
    <scope>NUCLEOTIDE SEQUENCE</scope>
    <source>
        <strain evidence="3">RSA 2281</strain>
    </source>
</reference>
<dbReference type="Gene3D" id="1.20.1280.50">
    <property type="match status" value="1"/>
</dbReference>
<comment type="caution">
    <text evidence="3">The sequence shown here is derived from an EMBL/GenBank/DDBJ whole genome shotgun (WGS) entry which is preliminary data.</text>
</comment>
<keyword evidence="4" id="KW-1185">Reference proteome</keyword>
<dbReference type="InterPro" id="IPR036047">
    <property type="entry name" value="F-box-like_dom_sf"/>
</dbReference>
<dbReference type="SUPFAM" id="SSF81383">
    <property type="entry name" value="F-box domain"/>
    <property type="match status" value="1"/>
</dbReference>
<name>A0AAD5P742_9FUNG</name>
<proteinExistence type="predicted"/>
<dbReference type="SMART" id="SM00256">
    <property type="entry name" value="FBOX"/>
    <property type="match status" value="1"/>
</dbReference>
<feature type="compositionally biased region" description="Polar residues" evidence="1">
    <location>
        <begin position="1"/>
        <end position="10"/>
    </location>
</feature>
<dbReference type="EMBL" id="JAIXMP010000060">
    <property type="protein sequence ID" value="KAI9244351.1"/>
    <property type="molecule type" value="Genomic_DNA"/>
</dbReference>
<gene>
    <name evidence="3" type="ORF">BDA99DRAFT_544034</name>
</gene>